<dbReference type="InterPro" id="IPR036259">
    <property type="entry name" value="MFS_trans_sf"/>
</dbReference>
<dbReference type="Pfam" id="PF07690">
    <property type="entry name" value="MFS_1"/>
    <property type="match status" value="1"/>
</dbReference>
<dbReference type="OrthoDB" id="446368at2759"/>
<evidence type="ECO:0000256" key="3">
    <source>
        <dbReference type="ARBA" id="ARBA00022692"/>
    </source>
</evidence>
<keyword evidence="4 6" id="KW-1133">Transmembrane helix</keyword>
<dbReference type="Proteomes" id="UP000186922">
    <property type="component" value="Unassembled WGS sequence"/>
</dbReference>
<evidence type="ECO:0000256" key="6">
    <source>
        <dbReference type="SAM" id="Phobius"/>
    </source>
</evidence>
<evidence type="ECO:0000313" key="8">
    <source>
        <dbReference type="Proteomes" id="UP000186922"/>
    </source>
</evidence>
<dbReference type="SUPFAM" id="SSF103473">
    <property type="entry name" value="MFS general substrate transporter"/>
    <property type="match status" value="1"/>
</dbReference>
<comment type="caution">
    <text evidence="7">The sequence shown here is derived from an EMBL/GenBank/DDBJ whole genome shotgun (WGS) entry which is preliminary data.</text>
</comment>
<protein>
    <recommendedName>
        <fullName evidence="9">Major facilitator superfamily (MFS) profile domain-containing protein</fullName>
    </recommendedName>
</protein>
<name>A0A1D1W818_RAMVA</name>
<feature type="transmembrane region" description="Helical" evidence="6">
    <location>
        <begin position="416"/>
        <end position="439"/>
    </location>
</feature>
<proteinExistence type="predicted"/>
<comment type="subcellular location">
    <subcellularLocation>
        <location evidence="1">Membrane</location>
        <topology evidence="1">Multi-pass membrane protein</topology>
    </subcellularLocation>
</comment>
<dbReference type="Gene3D" id="1.20.1250.20">
    <property type="entry name" value="MFS general substrate transporter like domains"/>
    <property type="match status" value="2"/>
</dbReference>
<keyword evidence="5 6" id="KW-0472">Membrane</keyword>
<evidence type="ECO:0008006" key="9">
    <source>
        <dbReference type="Google" id="ProtNLM"/>
    </source>
</evidence>
<organism evidence="7 8">
    <name type="scientific">Ramazzottius varieornatus</name>
    <name type="common">Water bear</name>
    <name type="synonym">Tardigrade</name>
    <dbReference type="NCBI Taxonomy" id="947166"/>
    <lineage>
        <taxon>Eukaryota</taxon>
        <taxon>Metazoa</taxon>
        <taxon>Ecdysozoa</taxon>
        <taxon>Tardigrada</taxon>
        <taxon>Eutardigrada</taxon>
        <taxon>Parachela</taxon>
        <taxon>Hypsibioidea</taxon>
        <taxon>Ramazzottiidae</taxon>
        <taxon>Ramazzottius</taxon>
    </lineage>
</organism>
<evidence type="ECO:0000313" key="7">
    <source>
        <dbReference type="EMBL" id="GAV09527.1"/>
    </source>
</evidence>
<feature type="transmembrane region" description="Helical" evidence="6">
    <location>
        <begin position="194"/>
        <end position="222"/>
    </location>
</feature>
<reference evidence="7 8" key="1">
    <citation type="journal article" date="2016" name="Nat. Commun.">
        <title>Extremotolerant tardigrade genome and improved radiotolerance of human cultured cells by tardigrade-unique protein.</title>
        <authorList>
            <person name="Hashimoto T."/>
            <person name="Horikawa D.D."/>
            <person name="Saito Y."/>
            <person name="Kuwahara H."/>
            <person name="Kozuka-Hata H."/>
            <person name="Shin-I T."/>
            <person name="Minakuchi Y."/>
            <person name="Ohishi K."/>
            <person name="Motoyama A."/>
            <person name="Aizu T."/>
            <person name="Enomoto A."/>
            <person name="Kondo K."/>
            <person name="Tanaka S."/>
            <person name="Hara Y."/>
            <person name="Koshikawa S."/>
            <person name="Sagara H."/>
            <person name="Miura T."/>
            <person name="Yokobori S."/>
            <person name="Miyagawa K."/>
            <person name="Suzuki Y."/>
            <person name="Kubo T."/>
            <person name="Oyama M."/>
            <person name="Kohara Y."/>
            <person name="Fujiyama A."/>
            <person name="Arakawa K."/>
            <person name="Katayama T."/>
            <person name="Toyoda A."/>
            <person name="Kunieda T."/>
        </authorList>
    </citation>
    <scope>NUCLEOTIDE SEQUENCE [LARGE SCALE GENOMIC DNA]</scope>
    <source>
        <strain evidence="7 8">YOKOZUNA-1</strain>
    </source>
</reference>
<sequence>MQSILDTDTVKAVKAVKAGTMPTETDHPGRSRSRFTRSQILTLIAGCCSTMFINIANASIPLILPPTIVAKGIPYAYSGLIFGLFSISNVIFEPFQAKIIPFLGTRTTFCVSSFTGGACYLALAVLNITEMVAAFVAPATIIRFVEGFAYATLSTSSNVIVCLAFSEHATIAFGILECFVGIGYTLGPVLSGALYAAGGFSAACIFIGLSLLMTGLLGYFFLQQITGVNLRPKPRETKHVLTDRIFLGVGFVNFATGMNWGIFGTSLEPYLASFDQGAQVEGLIFAIAFLAYAGTAPIFGWAFRRFHVDYRWIVLVPLGVAVIWMLLGPIPAFSFIPPRLLWLDTVLLFVMNVFIAFGCVLVFDISLKRALTCGLEENVATYALILATFFTTIYIGDAIGAVIGSSVYFQYGFIKIAQIAAGLMFAFTAISALMLLINWNRSRGLAHRMFPSWIKPEKDTEVVAYETSPLTSSGEPVRDRSSERPSYYRQITTSLSVGTLGQTKNDYGTINTCSTTCFMSKLNHGVRNDPRVFGWFENERHRPLTNSNVPILADV</sequence>
<gene>
    <name evidence="7" type="primary">RvY_19049-1</name>
    <name evidence="7" type="synonym">RvY_19049.1</name>
    <name evidence="7" type="ORF">RvY_19049</name>
</gene>
<feature type="transmembrane region" description="Helical" evidence="6">
    <location>
        <begin position="243"/>
        <end position="263"/>
    </location>
</feature>
<evidence type="ECO:0000256" key="1">
    <source>
        <dbReference type="ARBA" id="ARBA00004141"/>
    </source>
</evidence>
<feature type="transmembrane region" description="Helical" evidence="6">
    <location>
        <begin position="75"/>
        <end position="95"/>
    </location>
</feature>
<dbReference type="AlphaFoldDB" id="A0A1D1W818"/>
<feature type="transmembrane region" description="Helical" evidence="6">
    <location>
        <begin position="347"/>
        <end position="367"/>
    </location>
</feature>
<dbReference type="STRING" id="947166.A0A1D1W818"/>
<dbReference type="PANTHER" id="PTHR23506">
    <property type="entry name" value="GH10249P"/>
    <property type="match status" value="1"/>
</dbReference>
<accession>A0A1D1W818</accession>
<dbReference type="InterPro" id="IPR050930">
    <property type="entry name" value="MFS_Vesicular_Transporter"/>
</dbReference>
<dbReference type="PANTHER" id="PTHR23506:SF26">
    <property type="entry name" value="MFS-TYPE TRANSPORTER SLC18B1"/>
    <property type="match status" value="1"/>
</dbReference>
<dbReference type="InterPro" id="IPR011701">
    <property type="entry name" value="MFS"/>
</dbReference>
<dbReference type="EMBL" id="BDGG01000023">
    <property type="protein sequence ID" value="GAV09527.1"/>
    <property type="molecule type" value="Genomic_DNA"/>
</dbReference>
<feature type="transmembrane region" description="Helical" evidence="6">
    <location>
        <begin position="310"/>
        <end position="327"/>
    </location>
</feature>
<feature type="transmembrane region" description="Helical" evidence="6">
    <location>
        <begin position="283"/>
        <end position="303"/>
    </location>
</feature>
<feature type="transmembrane region" description="Helical" evidence="6">
    <location>
        <begin position="40"/>
        <end position="63"/>
    </location>
</feature>
<dbReference type="GO" id="GO:0016020">
    <property type="term" value="C:membrane"/>
    <property type="evidence" value="ECO:0007669"/>
    <property type="project" value="UniProtKB-SubCell"/>
</dbReference>
<keyword evidence="2" id="KW-0813">Transport</keyword>
<keyword evidence="3 6" id="KW-0812">Transmembrane</keyword>
<feature type="transmembrane region" description="Helical" evidence="6">
    <location>
        <begin position="379"/>
        <end position="404"/>
    </location>
</feature>
<evidence type="ECO:0000256" key="5">
    <source>
        <dbReference type="ARBA" id="ARBA00023136"/>
    </source>
</evidence>
<evidence type="ECO:0000256" key="4">
    <source>
        <dbReference type="ARBA" id="ARBA00022989"/>
    </source>
</evidence>
<keyword evidence="8" id="KW-1185">Reference proteome</keyword>
<feature type="transmembrane region" description="Helical" evidence="6">
    <location>
        <begin position="107"/>
        <end position="126"/>
    </location>
</feature>
<dbReference type="GO" id="GO:0022857">
    <property type="term" value="F:transmembrane transporter activity"/>
    <property type="evidence" value="ECO:0007669"/>
    <property type="project" value="InterPro"/>
</dbReference>
<evidence type="ECO:0000256" key="2">
    <source>
        <dbReference type="ARBA" id="ARBA00022448"/>
    </source>
</evidence>